<proteinExistence type="predicted"/>
<dbReference type="AlphaFoldDB" id="A0A0E9W3A4"/>
<reference evidence="1" key="2">
    <citation type="journal article" date="2015" name="Fish Shellfish Immunol.">
        <title>Early steps in the European eel (Anguilla anguilla)-Vibrio vulnificus interaction in the gills: Role of the RtxA13 toxin.</title>
        <authorList>
            <person name="Callol A."/>
            <person name="Pajuelo D."/>
            <person name="Ebbesson L."/>
            <person name="Teles M."/>
            <person name="MacKenzie S."/>
            <person name="Amaro C."/>
        </authorList>
    </citation>
    <scope>NUCLEOTIDE SEQUENCE</scope>
</reference>
<organism evidence="1">
    <name type="scientific">Anguilla anguilla</name>
    <name type="common">European freshwater eel</name>
    <name type="synonym">Muraena anguilla</name>
    <dbReference type="NCBI Taxonomy" id="7936"/>
    <lineage>
        <taxon>Eukaryota</taxon>
        <taxon>Metazoa</taxon>
        <taxon>Chordata</taxon>
        <taxon>Craniata</taxon>
        <taxon>Vertebrata</taxon>
        <taxon>Euteleostomi</taxon>
        <taxon>Actinopterygii</taxon>
        <taxon>Neopterygii</taxon>
        <taxon>Teleostei</taxon>
        <taxon>Anguilliformes</taxon>
        <taxon>Anguillidae</taxon>
        <taxon>Anguilla</taxon>
    </lineage>
</organism>
<protein>
    <submittedName>
        <fullName evidence="1">Uncharacterized protein</fullName>
    </submittedName>
</protein>
<accession>A0A0E9W3A4</accession>
<reference evidence="1" key="1">
    <citation type="submission" date="2014-11" db="EMBL/GenBank/DDBJ databases">
        <authorList>
            <person name="Amaro Gonzalez C."/>
        </authorList>
    </citation>
    <scope>NUCLEOTIDE SEQUENCE</scope>
</reference>
<dbReference type="EMBL" id="GBXM01023750">
    <property type="protein sequence ID" value="JAH84827.1"/>
    <property type="molecule type" value="Transcribed_RNA"/>
</dbReference>
<sequence length="26" mass="2921">MPLTSSSDYYENIQNGIHLATSTKHI</sequence>
<name>A0A0E9W3A4_ANGAN</name>
<evidence type="ECO:0000313" key="1">
    <source>
        <dbReference type="EMBL" id="JAH84827.1"/>
    </source>
</evidence>